<dbReference type="EMBL" id="LAZR01014627">
    <property type="protein sequence ID" value="KKM16656.1"/>
    <property type="molecule type" value="Genomic_DNA"/>
</dbReference>
<accession>A0A0F9HN03</accession>
<feature type="non-terminal residue" evidence="2">
    <location>
        <position position="1"/>
    </location>
</feature>
<organism evidence="2">
    <name type="scientific">marine sediment metagenome</name>
    <dbReference type="NCBI Taxonomy" id="412755"/>
    <lineage>
        <taxon>unclassified sequences</taxon>
        <taxon>metagenomes</taxon>
        <taxon>ecological metagenomes</taxon>
    </lineage>
</organism>
<keyword evidence="1" id="KW-0175">Coiled coil</keyword>
<feature type="coiled-coil region" evidence="1">
    <location>
        <begin position="26"/>
        <end position="53"/>
    </location>
</feature>
<evidence type="ECO:0000313" key="2">
    <source>
        <dbReference type="EMBL" id="KKM16656.1"/>
    </source>
</evidence>
<dbReference type="InterPro" id="IPR036388">
    <property type="entry name" value="WH-like_DNA-bd_sf"/>
</dbReference>
<gene>
    <name evidence="2" type="ORF">LCGC14_1683670</name>
</gene>
<sequence length="67" mass="7975">IAGKYLRREENERDRRCIFISLTPRGEEYLKKIEDAERVCEELLRSRLNEQELKKVEEGLELLLAAL</sequence>
<dbReference type="AlphaFoldDB" id="A0A0F9HN03"/>
<proteinExistence type="predicted"/>
<evidence type="ECO:0000256" key="1">
    <source>
        <dbReference type="SAM" id="Coils"/>
    </source>
</evidence>
<dbReference type="SUPFAM" id="SSF46785">
    <property type="entry name" value="Winged helix' DNA-binding domain"/>
    <property type="match status" value="1"/>
</dbReference>
<protein>
    <recommendedName>
        <fullName evidence="3">HTH marR-type domain-containing protein</fullName>
    </recommendedName>
</protein>
<comment type="caution">
    <text evidence="2">The sequence shown here is derived from an EMBL/GenBank/DDBJ whole genome shotgun (WGS) entry which is preliminary data.</text>
</comment>
<evidence type="ECO:0008006" key="3">
    <source>
        <dbReference type="Google" id="ProtNLM"/>
    </source>
</evidence>
<dbReference type="Gene3D" id="1.10.10.10">
    <property type="entry name" value="Winged helix-like DNA-binding domain superfamily/Winged helix DNA-binding domain"/>
    <property type="match status" value="1"/>
</dbReference>
<name>A0A0F9HN03_9ZZZZ</name>
<dbReference type="InterPro" id="IPR036390">
    <property type="entry name" value="WH_DNA-bd_sf"/>
</dbReference>
<reference evidence="2" key="1">
    <citation type="journal article" date="2015" name="Nature">
        <title>Complex archaea that bridge the gap between prokaryotes and eukaryotes.</title>
        <authorList>
            <person name="Spang A."/>
            <person name="Saw J.H."/>
            <person name="Jorgensen S.L."/>
            <person name="Zaremba-Niedzwiedzka K."/>
            <person name="Martijn J."/>
            <person name="Lind A.E."/>
            <person name="van Eijk R."/>
            <person name="Schleper C."/>
            <person name="Guy L."/>
            <person name="Ettema T.J."/>
        </authorList>
    </citation>
    <scope>NUCLEOTIDE SEQUENCE</scope>
</reference>